<sequence>MMESRPQLAHFLLRLGLAFVLVYFGIDKAIHPDNWLAWIPASILGVLPLTPQLFLLIQGVIETIMGVILLFGFLVRPVAVLTAILLISIVAFWGLNEITIRDMGLLGAVLYLFFQPEAETTL</sequence>
<evidence type="ECO:0000256" key="1">
    <source>
        <dbReference type="ARBA" id="ARBA00004141"/>
    </source>
</evidence>
<dbReference type="InterPro" id="IPR032808">
    <property type="entry name" value="DoxX"/>
</dbReference>
<evidence type="ECO:0000256" key="2">
    <source>
        <dbReference type="ARBA" id="ARBA00022692"/>
    </source>
</evidence>
<dbReference type="GO" id="GO:0016020">
    <property type="term" value="C:membrane"/>
    <property type="evidence" value="ECO:0007669"/>
    <property type="project" value="UniProtKB-SubCell"/>
</dbReference>
<dbReference type="Proteomes" id="UP000177521">
    <property type="component" value="Unassembled WGS sequence"/>
</dbReference>
<feature type="transmembrane region" description="Helical" evidence="5">
    <location>
        <begin position="64"/>
        <end position="92"/>
    </location>
</feature>
<evidence type="ECO:0000256" key="5">
    <source>
        <dbReference type="SAM" id="Phobius"/>
    </source>
</evidence>
<evidence type="ECO:0000256" key="3">
    <source>
        <dbReference type="ARBA" id="ARBA00022989"/>
    </source>
</evidence>
<evidence type="ECO:0008006" key="8">
    <source>
        <dbReference type="Google" id="ProtNLM"/>
    </source>
</evidence>
<accession>A0A1F4XKV5</accession>
<evidence type="ECO:0000313" key="7">
    <source>
        <dbReference type="Proteomes" id="UP000177521"/>
    </source>
</evidence>
<gene>
    <name evidence="6" type="ORF">A2788_02245</name>
</gene>
<proteinExistence type="predicted"/>
<keyword evidence="2 5" id="KW-0812">Transmembrane</keyword>
<dbReference type="AlphaFoldDB" id="A0A1F4XKV5"/>
<name>A0A1F4XKV5_9BACT</name>
<evidence type="ECO:0000256" key="4">
    <source>
        <dbReference type="ARBA" id="ARBA00023136"/>
    </source>
</evidence>
<comment type="subcellular location">
    <subcellularLocation>
        <location evidence="1">Membrane</location>
        <topology evidence="1">Multi-pass membrane protein</topology>
    </subcellularLocation>
</comment>
<feature type="transmembrane region" description="Helical" evidence="5">
    <location>
        <begin position="38"/>
        <end position="57"/>
    </location>
</feature>
<feature type="transmembrane region" description="Helical" evidence="5">
    <location>
        <begin position="7"/>
        <end position="26"/>
    </location>
</feature>
<keyword evidence="3 5" id="KW-1133">Transmembrane helix</keyword>
<reference evidence="6 7" key="1">
    <citation type="journal article" date="2016" name="Nat. Commun.">
        <title>Thousands of microbial genomes shed light on interconnected biogeochemical processes in an aquifer system.</title>
        <authorList>
            <person name="Anantharaman K."/>
            <person name="Brown C.T."/>
            <person name="Hug L.A."/>
            <person name="Sharon I."/>
            <person name="Castelle C.J."/>
            <person name="Probst A.J."/>
            <person name="Thomas B.C."/>
            <person name="Singh A."/>
            <person name="Wilkins M.J."/>
            <person name="Karaoz U."/>
            <person name="Brodie E.L."/>
            <person name="Williams K.H."/>
            <person name="Hubbard S.S."/>
            <person name="Banfield J.F."/>
        </authorList>
    </citation>
    <scope>NUCLEOTIDE SEQUENCE [LARGE SCALE GENOMIC DNA]</scope>
</reference>
<comment type="caution">
    <text evidence="6">The sequence shown here is derived from an EMBL/GenBank/DDBJ whole genome shotgun (WGS) entry which is preliminary data.</text>
</comment>
<dbReference type="Pfam" id="PF07681">
    <property type="entry name" value="DoxX"/>
    <property type="match status" value="1"/>
</dbReference>
<protein>
    <recommendedName>
        <fullName evidence="8">DoxX family protein</fullName>
    </recommendedName>
</protein>
<keyword evidence="4 5" id="KW-0472">Membrane</keyword>
<evidence type="ECO:0000313" key="6">
    <source>
        <dbReference type="EMBL" id="OGC81723.1"/>
    </source>
</evidence>
<organism evidence="6 7">
    <name type="scientific">Candidatus Abawacabacteria bacterium RIFCSPHIGHO2_01_FULL_46_8</name>
    <dbReference type="NCBI Taxonomy" id="1817815"/>
    <lineage>
        <taxon>Bacteria</taxon>
        <taxon>Candidatus Abawacaibacteriota</taxon>
    </lineage>
</organism>
<dbReference type="EMBL" id="MEWS01000034">
    <property type="protein sequence ID" value="OGC81723.1"/>
    <property type="molecule type" value="Genomic_DNA"/>
</dbReference>